<dbReference type="RefSeq" id="WP_109016391.1">
    <property type="nucleotide sequence ID" value="NZ_BDOQ01000017.1"/>
</dbReference>
<evidence type="ECO:0000313" key="3">
    <source>
        <dbReference type="Proteomes" id="UP000245081"/>
    </source>
</evidence>
<dbReference type="InterPro" id="IPR013587">
    <property type="entry name" value="Nitrate/nitrite_sensing"/>
</dbReference>
<name>A0A2R5FCE4_9PROT</name>
<proteinExistence type="predicted"/>
<dbReference type="OrthoDB" id="9180266at2"/>
<reference evidence="2 3" key="1">
    <citation type="journal article" date="2018" name="Environ. Microbiol.">
        <title>Isolation and genomic characterization of Novimethylophilus kurashikiensis gen. nov. sp. nov., a new lanthanide-dependent methylotrophic species of Methylophilaceae.</title>
        <authorList>
            <person name="Lv H."/>
            <person name="Sahin N."/>
            <person name="Tani A."/>
        </authorList>
    </citation>
    <scope>NUCLEOTIDE SEQUENCE [LARGE SCALE GENOMIC DNA]</scope>
    <source>
        <strain evidence="2 3">La2-4</strain>
    </source>
</reference>
<accession>A0A2R5FCE4</accession>
<gene>
    <name evidence="2" type="ORF">NMK_2831</name>
</gene>
<dbReference type="AlphaFoldDB" id="A0A2R5FCE4"/>
<feature type="domain" description="Nitrate/nitrite sensing protein" evidence="1">
    <location>
        <begin position="45"/>
        <end position="271"/>
    </location>
</feature>
<protein>
    <recommendedName>
        <fullName evidence="1">Nitrate/nitrite sensing protein domain-containing protein</fullName>
    </recommendedName>
</protein>
<comment type="caution">
    <text evidence="2">The sequence shown here is derived from an EMBL/GenBank/DDBJ whole genome shotgun (WGS) entry which is preliminary data.</text>
</comment>
<dbReference type="Pfam" id="PF08376">
    <property type="entry name" value="NIT"/>
    <property type="match status" value="1"/>
</dbReference>
<organism evidence="2 3">
    <name type="scientific">Novimethylophilus kurashikiensis</name>
    <dbReference type="NCBI Taxonomy" id="1825523"/>
    <lineage>
        <taxon>Bacteria</taxon>
        <taxon>Pseudomonadati</taxon>
        <taxon>Pseudomonadota</taxon>
        <taxon>Betaproteobacteria</taxon>
        <taxon>Nitrosomonadales</taxon>
        <taxon>Methylophilaceae</taxon>
        <taxon>Novimethylophilus</taxon>
    </lineage>
</organism>
<dbReference type="EMBL" id="BDOQ01000017">
    <property type="protein sequence ID" value="GBG15228.1"/>
    <property type="molecule type" value="Genomic_DNA"/>
</dbReference>
<dbReference type="Proteomes" id="UP000245081">
    <property type="component" value="Unassembled WGS sequence"/>
</dbReference>
<sequence>MTTTLLCLAVFIVIGIMLNLAEHGRRKRKQQRQEHGLAVLRAGLDLMAAVQQHRGMSIAFLNGDASFRPKLMGKRQEIQNILNRIPPVLESTPELHPDRRSFAVIVDQWNEMLATSEGQVPETSFKQHTSLVRGIIHLMGDMGEHLGLLDGEGSTLARLSNALLLKLPLLLESIGQARALGSGYAAQGQCGAVGRIRLSFLEQRIRECFEGVHNASIENEAVSKKVDEFLLTLESRFIKTDAVDIAPAVFFQTATDAIDSCLALWRDVAQDTSTAVMSRG</sequence>
<keyword evidence="3" id="KW-1185">Reference proteome</keyword>
<evidence type="ECO:0000313" key="2">
    <source>
        <dbReference type="EMBL" id="GBG15228.1"/>
    </source>
</evidence>
<evidence type="ECO:0000259" key="1">
    <source>
        <dbReference type="Pfam" id="PF08376"/>
    </source>
</evidence>